<gene>
    <name evidence="2" type="ORF">S01H1_81600</name>
</gene>
<dbReference type="InterPro" id="IPR036388">
    <property type="entry name" value="WH-like_DNA-bd_sf"/>
</dbReference>
<evidence type="ECO:0000259" key="1">
    <source>
        <dbReference type="Pfam" id="PF01022"/>
    </source>
</evidence>
<protein>
    <recommendedName>
        <fullName evidence="1">HTH arsR-type domain-containing protein</fullName>
    </recommendedName>
</protein>
<dbReference type="AlphaFoldDB" id="X0Y929"/>
<evidence type="ECO:0000313" key="2">
    <source>
        <dbReference type="EMBL" id="GAG43812.1"/>
    </source>
</evidence>
<dbReference type="CDD" id="cd00090">
    <property type="entry name" value="HTH_ARSR"/>
    <property type="match status" value="1"/>
</dbReference>
<dbReference type="Pfam" id="PF01022">
    <property type="entry name" value="HTH_5"/>
    <property type="match status" value="1"/>
</dbReference>
<dbReference type="InterPro" id="IPR011991">
    <property type="entry name" value="ArsR-like_HTH"/>
</dbReference>
<dbReference type="InterPro" id="IPR036390">
    <property type="entry name" value="WH_DNA-bd_sf"/>
</dbReference>
<organism evidence="2">
    <name type="scientific">marine sediment metagenome</name>
    <dbReference type="NCBI Taxonomy" id="412755"/>
    <lineage>
        <taxon>unclassified sequences</taxon>
        <taxon>metagenomes</taxon>
        <taxon>ecological metagenomes</taxon>
    </lineage>
</organism>
<name>X0Y929_9ZZZZ</name>
<dbReference type="GO" id="GO:0003700">
    <property type="term" value="F:DNA-binding transcription factor activity"/>
    <property type="evidence" value="ECO:0007669"/>
    <property type="project" value="InterPro"/>
</dbReference>
<dbReference type="SUPFAM" id="SSF46785">
    <property type="entry name" value="Winged helix' DNA-binding domain"/>
    <property type="match status" value="1"/>
</dbReference>
<dbReference type="Gene3D" id="1.10.10.10">
    <property type="entry name" value="Winged helix-like DNA-binding domain superfamily/Winged helix DNA-binding domain"/>
    <property type="match status" value="1"/>
</dbReference>
<reference evidence="2" key="1">
    <citation type="journal article" date="2014" name="Front. Microbiol.">
        <title>High frequency of phylogenetically diverse reductive dehalogenase-homologous genes in deep subseafloor sedimentary metagenomes.</title>
        <authorList>
            <person name="Kawai M."/>
            <person name="Futagami T."/>
            <person name="Toyoda A."/>
            <person name="Takaki Y."/>
            <person name="Nishi S."/>
            <person name="Hori S."/>
            <person name="Arai W."/>
            <person name="Tsubouchi T."/>
            <person name="Morono Y."/>
            <person name="Uchiyama I."/>
            <person name="Ito T."/>
            <person name="Fujiyama A."/>
            <person name="Inagaki F."/>
            <person name="Takami H."/>
        </authorList>
    </citation>
    <scope>NUCLEOTIDE SEQUENCE</scope>
    <source>
        <strain evidence="2">Expedition CK06-06</strain>
    </source>
</reference>
<proteinExistence type="predicted"/>
<dbReference type="EMBL" id="BARS01055235">
    <property type="protein sequence ID" value="GAG43812.1"/>
    <property type="molecule type" value="Genomic_DNA"/>
</dbReference>
<dbReference type="InterPro" id="IPR001845">
    <property type="entry name" value="HTH_ArsR_DNA-bd_dom"/>
</dbReference>
<feature type="non-terminal residue" evidence="2">
    <location>
        <position position="54"/>
    </location>
</feature>
<sequence>MVGKHGDIRLEIMRILLNQDEDISVRGIARRLELPSGHIFYHLKKMVEMGLLEK</sequence>
<comment type="caution">
    <text evidence="2">The sequence shown here is derived from an EMBL/GenBank/DDBJ whole genome shotgun (WGS) entry which is preliminary data.</text>
</comment>
<accession>X0Y929</accession>
<feature type="domain" description="HTH arsR-type" evidence="1">
    <location>
        <begin position="8"/>
        <end position="54"/>
    </location>
</feature>